<keyword evidence="4 11" id="KW-0312">Gluconeogenesis</keyword>
<evidence type="ECO:0000256" key="1">
    <source>
        <dbReference type="ARBA" id="ARBA00001966"/>
    </source>
</evidence>
<comment type="caution">
    <text evidence="14">The sequence shown here is derived from an EMBL/GenBank/DDBJ whole genome shotgun (WGS) entry which is preliminary data.</text>
</comment>
<evidence type="ECO:0000313" key="15">
    <source>
        <dbReference type="Proteomes" id="UP000292927"/>
    </source>
</evidence>
<dbReference type="Gene3D" id="3.30.1330.90">
    <property type="entry name" value="D-3-phosphoglycerate dehydrogenase, domain 3"/>
    <property type="match status" value="1"/>
</dbReference>
<keyword evidence="15" id="KW-1185">Reference proteome</keyword>
<dbReference type="InterPro" id="IPR005131">
    <property type="entry name" value="Ser_deHydtase_bsu"/>
</dbReference>
<evidence type="ECO:0000256" key="8">
    <source>
        <dbReference type="ARBA" id="ARBA00023014"/>
    </source>
</evidence>
<accession>A0A4Q7NZL4</accession>
<comment type="cofactor">
    <cofactor evidence="1 12">
        <name>[4Fe-4S] cluster</name>
        <dbReference type="ChEBI" id="CHEBI:49883"/>
    </cofactor>
</comment>
<organism evidence="14 15">
    <name type="scientific">Cuneatibacter caecimuris</name>
    <dbReference type="NCBI Taxonomy" id="1796618"/>
    <lineage>
        <taxon>Bacteria</taxon>
        <taxon>Bacillati</taxon>
        <taxon>Bacillota</taxon>
        <taxon>Clostridia</taxon>
        <taxon>Lachnospirales</taxon>
        <taxon>Lachnospiraceae</taxon>
        <taxon>Cuneatibacter</taxon>
    </lineage>
</organism>
<dbReference type="Pfam" id="PF01842">
    <property type="entry name" value="ACT"/>
    <property type="match status" value="1"/>
</dbReference>
<comment type="pathway">
    <text evidence="2 11">Carbohydrate biosynthesis; gluconeogenesis.</text>
</comment>
<dbReference type="NCBIfam" id="TIGR00719">
    <property type="entry name" value="sda_beta"/>
    <property type="match status" value="1"/>
</dbReference>
<dbReference type="InterPro" id="IPR002912">
    <property type="entry name" value="ACT_dom"/>
</dbReference>
<evidence type="ECO:0000256" key="10">
    <source>
        <dbReference type="ARBA" id="ARBA00049406"/>
    </source>
</evidence>
<evidence type="ECO:0000256" key="9">
    <source>
        <dbReference type="ARBA" id="ARBA00023239"/>
    </source>
</evidence>
<dbReference type="PROSITE" id="PS51671">
    <property type="entry name" value="ACT"/>
    <property type="match status" value="1"/>
</dbReference>
<dbReference type="Pfam" id="PF03315">
    <property type="entry name" value="SDH_beta"/>
    <property type="match status" value="1"/>
</dbReference>
<name>A0A4Q7NZL4_9FIRM</name>
<comment type="catalytic activity">
    <reaction evidence="10 11 12">
        <text>L-serine = pyruvate + NH4(+)</text>
        <dbReference type="Rhea" id="RHEA:19169"/>
        <dbReference type="ChEBI" id="CHEBI:15361"/>
        <dbReference type="ChEBI" id="CHEBI:28938"/>
        <dbReference type="ChEBI" id="CHEBI:33384"/>
        <dbReference type="EC" id="4.3.1.17"/>
    </reaction>
</comment>
<keyword evidence="8 11" id="KW-0411">Iron-sulfur</keyword>
<proteinExistence type="inferred from homology"/>
<dbReference type="SUPFAM" id="SSF143548">
    <property type="entry name" value="Serine metabolism enzymes domain"/>
    <property type="match status" value="1"/>
</dbReference>
<keyword evidence="6 11" id="KW-0479">Metal-binding</keyword>
<dbReference type="Gene3D" id="3.30.70.260">
    <property type="match status" value="1"/>
</dbReference>
<dbReference type="AlphaFoldDB" id="A0A4Q7NZL4"/>
<reference evidence="14 15" key="1">
    <citation type="submission" date="2019-02" db="EMBL/GenBank/DDBJ databases">
        <title>Genomic Encyclopedia of Type Strains, Phase IV (KMG-IV): sequencing the most valuable type-strain genomes for metagenomic binning, comparative biology and taxonomic classification.</title>
        <authorList>
            <person name="Goeker M."/>
        </authorList>
    </citation>
    <scope>NUCLEOTIDE SEQUENCE [LARGE SCALE GENOMIC DNA]</scope>
    <source>
        <strain evidence="14 15">DSM 29486</strain>
    </source>
</reference>
<evidence type="ECO:0000256" key="5">
    <source>
        <dbReference type="ARBA" id="ARBA00022485"/>
    </source>
</evidence>
<dbReference type="InterPro" id="IPR004643">
    <property type="entry name" value="Fe-S_L-Ser_bsu"/>
</dbReference>
<dbReference type="InterPro" id="IPR051318">
    <property type="entry name" value="Fe-S_L-Ser"/>
</dbReference>
<gene>
    <name evidence="14" type="ORF">EV209_2667</name>
</gene>
<evidence type="ECO:0000256" key="6">
    <source>
        <dbReference type="ARBA" id="ARBA00022723"/>
    </source>
</evidence>
<evidence type="ECO:0000256" key="12">
    <source>
        <dbReference type="RuleBase" id="RU366059"/>
    </source>
</evidence>
<dbReference type="RefSeq" id="WP_130435925.1">
    <property type="nucleotide sequence ID" value="NZ_SGXF01000006.1"/>
</dbReference>
<protein>
    <recommendedName>
        <fullName evidence="11">L-serine deaminase</fullName>
    </recommendedName>
</protein>
<keyword evidence="5 11" id="KW-0004">4Fe-4S</keyword>
<dbReference type="EMBL" id="SGXF01000006">
    <property type="protein sequence ID" value="RZS92923.1"/>
    <property type="molecule type" value="Genomic_DNA"/>
</dbReference>
<feature type="domain" description="ACT" evidence="13">
    <location>
        <begin position="146"/>
        <end position="218"/>
    </location>
</feature>
<comment type="similarity">
    <text evidence="3 11 12">Belongs to the iron-sulfur dependent L-serine dehydratase family.</text>
</comment>
<dbReference type="OrthoDB" id="9813137at2"/>
<dbReference type="SUPFAM" id="SSF55021">
    <property type="entry name" value="ACT-like"/>
    <property type="match status" value="1"/>
</dbReference>
<dbReference type="GO" id="GO:0046872">
    <property type="term" value="F:metal ion binding"/>
    <property type="evidence" value="ECO:0007669"/>
    <property type="project" value="UniProtKB-UniRule"/>
</dbReference>
<dbReference type="Proteomes" id="UP000292927">
    <property type="component" value="Unassembled WGS sequence"/>
</dbReference>
<evidence type="ECO:0000313" key="14">
    <source>
        <dbReference type="EMBL" id="RZS92923.1"/>
    </source>
</evidence>
<dbReference type="GO" id="GO:0006094">
    <property type="term" value="P:gluconeogenesis"/>
    <property type="evidence" value="ECO:0007669"/>
    <property type="project" value="UniProtKB-UniRule"/>
</dbReference>
<dbReference type="PIRSF" id="PIRSF036692">
    <property type="entry name" value="SDH_B"/>
    <property type="match status" value="1"/>
</dbReference>
<sequence>MNIYDILGPVMVGPSSSHTAGAVRIGRITQKLLAGIPAHAEITLHGSFAATGVGHGTDKALLAGLLGMEPDDIRIPDSEELAEKKGMKYHFHTKNIRGAHPNTALLQVKGQDGKELKIQASSLGGGRIMVNYIDDIRVDFTGEQPTLIVHNHDEPGHVAEVSKVLFQSGINIATMALNRSSRGGRAVLVTETDTDIPHSVVEHLRTCTGILKVTCINLGEDF</sequence>
<keyword evidence="7 11" id="KW-0408">Iron</keyword>
<dbReference type="UniPathway" id="UPA00138"/>
<evidence type="ECO:0000256" key="11">
    <source>
        <dbReference type="PIRNR" id="PIRNR036692"/>
    </source>
</evidence>
<keyword evidence="9 11" id="KW-0456">Lyase</keyword>
<evidence type="ECO:0000256" key="4">
    <source>
        <dbReference type="ARBA" id="ARBA00022432"/>
    </source>
</evidence>
<evidence type="ECO:0000256" key="2">
    <source>
        <dbReference type="ARBA" id="ARBA00004742"/>
    </source>
</evidence>
<evidence type="ECO:0000259" key="13">
    <source>
        <dbReference type="PROSITE" id="PS51671"/>
    </source>
</evidence>
<dbReference type="InterPro" id="IPR029009">
    <property type="entry name" value="ASB_dom_sf"/>
</dbReference>
<dbReference type="InterPro" id="IPR045865">
    <property type="entry name" value="ACT-like_dom_sf"/>
</dbReference>
<evidence type="ECO:0000256" key="3">
    <source>
        <dbReference type="ARBA" id="ARBA00008636"/>
    </source>
</evidence>
<evidence type="ECO:0000256" key="7">
    <source>
        <dbReference type="ARBA" id="ARBA00023004"/>
    </source>
</evidence>
<dbReference type="PANTHER" id="PTHR30182">
    <property type="entry name" value="L-SERINE DEHYDRATASE"/>
    <property type="match status" value="1"/>
</dbReference>
<dbReference type="GO" id="GO:0051539">
    <property type="term" value="F:4 iron, 4 sulfur cluster binding"/>
    <property type="evidence" value="ECO:0007669"/>
    <property type="project" value="UniProtKB-UniRule"/>
</dbReference>
<dbReference type="PANTHER" id="PTHR30182:SF12">
    <property type="entry name" value="L-SERINE DEHYDRATASE, BETA CHAIN-RELATED"/>
    <property type="match status" value="1"/>
</dbReference>
<dbReference type="GO" id="GO:0003941">
    <property type="term" value="F:L-serine ammonia-lyase activity"/>
    <property type="evidence" value="ECO:0007669"/>
    <property type="project" value="UniProtKB-UniRule"/>
</dbReference>